<dbReference type="RefSeq" id="WP_143833000.1">
    <property type="nucleotide sequence ID" value="NZ_VWVT01000001.1"/>
</dbReference>
<evidence type="ECO:0000259" key="2">
    <source>
        <dbReference type="PROSITE" id="PS51737"/>
    </source>
</evidence>
<dbReference type="GO" id="GO:0003677">
    <property type="term" value="F:DNA binding"/>
    <property type="evidence" value="ECO:0007669"/>
    <property type="project" value="InterPro"/>
</dbReference>
<feature type="region of interest" description="Disordered" evidence="1">
    <location>
        <begin position="123"/>
        <end position="148"/>
    </location>
</feature>
<evidence type="ECO:0000256" key="1">
    <source>
        <dbReference type="SAM" id="MobiDB-lite"/>
    </source>
</evidence>
<dbReference type="EMBL" id="MCOK01000001">
    <property type="protein sequence ID" value="OOC56572.1"/>
    <property type="molecule type" value="Genomic_DNA"/>
</dbReference>
<proteinExistence type="predicted"/>
<comment type="caution">
    <text evidence="3">The sequence shown here is derived from an EMBL/GenBank/DDBJ whole genome shotgun (WGS) entry which is preliminary data.</text>
</comment>
<dbReference type="Pfam" id="PF07508">
    <property type="entry name" value="Recombinase"/>
    <property type="match status" value="1"/>
</dbReference>
<dbReference type="PROSITE" id="PS51737">
    <property type="entry name" value="RECOMBINASE_DNA_BIND"/>
    <property type="match status" value="1"/>
</dbReference>
<dbReference type="Proteomes" id="UP000189004">
    <property type="component" value="Unassembled WGS sequence"/>
</dbReference>
<dbReference type="AlphaFoldDB" id="A0A1V3C7F8"/>
<evidence type="ECO:0000313" key="4">
    <source>
        <dbReference type="Proteomes" id="UP000189004"/>
    </source>
</evidence>
<dbReference type="STRING" id="501010.NOSIN_24350"/>
<dbReference type="OrthoDB" id="9785707at2"/>
<evidence type="ECO:0000313" key="3">
    <source>
        <dbReference type="EMBL" id="OOC56572.1"/>
    </source>
</evidence>
<accession>A0A1V3C7F8</accession>
<protein>
    <recommendedName>
        <fullName evidence="2">Recombinase domain-containing protein</fullName>
    </recommendedName>
</protein>
<reference evidence="4" key="1">
    <citation type="submission" date="2016-08" db="EMBL/GenBank/DDBJ databases">
        <authorList>
            <person name="Tokovenko B."/>
            <person name="Kalinowski J."/>
        </authorList>
    </citation>
    <scope>NUCLEOTIDE SEQUENCE [LARGE SCALE GENOMIC DNA]</scope>
    <source>
        <strain evidence="4">UTMC102</strain>
    </source>
</reference>
<name>A0A1V3C7F8_9ACTN</name>
<sequence length="148" mass="16717">MDAGPHPNPSRAADGKRLHRLAPDSQTAWVVRRIFAEYLSGMGIFAIAEGLARDGIPSPSAHDRKRNRHRSGIAWSKGAVRVILRNPRYTGHQVWAKQRKDEVLIDVNGVQLGHQTLLRWNEDANGRGPGTGSMIRWSRTRTSLRRRR</sequence>
<organism evidence="3 4">
    <name type="scientific">Nocardiopsis sinuspersici</name>
    <dbReference type="NCBI Taxonomy" id="501010"/>
    <lineage>
        <taxon>Bacteria</taxon>
        <taxon>Bacillati</taxon>
        <taxon>Actinomycetota</taxon>
        <taxon>Actinomycetes</taxon>
        <taxon>Streptosporangiales</taxon>
        <taxon>Nocardiopsidaceae</taxon>
        <taxon>Nocardiopsis</taxon>
    </lineage>
</organism>
<dbReference type="GO" id="GO:0000150">
    <property type="term" value="F:DNA strand exchange activity"/>
    <property type="evidence" value="ECO:0007669"/>
    <property type="project" value="InterPro"/>
</dbReference>
<dbReference type="Gene3D" id="3.90.1750.20">
    <property type="entry name" value="Putative Large Serine Recombinase, Chain B, Domain 2"/>
    <property type="match status" value="1"/>
</dbReference>
<gene>
    <name evidence="3" type="ORF">NOSIN_24350</name>
</gene>
<dbReference type="InterPro" id="IPR038109">
    <property type="entry name" value="DNA_bind_recomb_sf"/>
</dbReference>
<keyword evidence="4" id="KW-1185">Reference proteome</keyword>
<dbReference type="InterPro" id="IPR011109">
    <property type="entry name" value="DNA_bind_recombinase_dom"/>
</dbReference>
<feature type="domain" description="Recombinase" evidence="2">
    <location>
        <begin position="2"/>
        <end position="130"/>
    </location>
</feature>
<feature type="compositionally biased region" description="Basic residues" evidence="1">
    <location>
        <begin position="138"/>
        <end position="148"/>
    </location>
</feature>